<evidence type="ECO:0000256" key="1">
    <source>
        <dbReference type="SAM" id="Phobius"/>
    </source>
</evidence>
<organism evidence="2 3">
    <name type="scientific">Cyphomyrmex costatus</name>
    <dbReference type="NCBI Taxonomy" id="456900"/>
    <lineage>
        <taxon>Eukaryota</taxon>
        <taxon>Metazoa</taxon>
        <taxon>Ecdysozoa</taxon>
        <taxon>Arthropoda</taxon>
        <taxon>Hexapoda</taxon>
        <taxon>Insecta</taxon>
        <taxon>Pterygota</taxon>
        <taxon>Neoptera</taxon>
        <taxon>Endopterygota</taxon>
        <taxon>Hymenoptera</taxon>
        <taxon>Apocrita</taxon>
        <taxon>Aculeata</taxon>
        <taxon>Formicoidea</taxon>
        <taxon>Formicidae</taxon>
        <taxon>Myrmicinae</taxon>
        <taxon>Cyphomyrmex</taxon>
    </lineage>
</organism>
<keyword evidence="1" id="KW-1133">Transmembrane helix</keyword>
<reference evidence="2 3" key="1">
    <citation type="submission" date="2016-03" db="EMBL/GenBank/DDBJ databases">
        <title>Cyphomyrmex costatus WGS genome.</title>
        <authorList>
            <person name="Nygaard S."/>
            <person name="Hu H."/>
            <person name="Boomsma J."/>
            <person name="Zhang G."/>
        </authorList>
    </citation>
    <scope>NUCLEOTIDE SEQUENCE [LARGE SCALE GENOMIC DNA]</scope>
    <source>
        <strain evidence="2">MS0001</strain>
        <tissue evidence="2">Whole body</tissue>
    </source>
</reference>
<name>A0A195BY38_9HYME</name>
<proteinExistence type="predicted"/>
<dbReference type="AlphaFoldDB" id="A0A195BY38"/>
<keyword evidence="1" id="KW-0472">Membrane</keyword>
<accession>A0A195BY38</accession>
<keyword evidence="3" id="KW-1185">Reference proteome</keyword>
<dbReference type="Proteomes" id="UP000078542">
    <property type="component" value="Unassembled WGS sequence"/>
</dbReference>
<keyword evidence="1" id="KW-0812">Transmembrane</keyword>
<evidence type="ECO:0000313" key="3">
    <source>
        <dbReference type="Proteomes" id="UP000078542"/>
    </source>
</evidence>
<gene>
    <name evidence="2" type="ORF">ALC62_15865</name>
</gene>
<protein>
    <submittedName>
        <fullName evidence="2">Uncharacterized protein</fullName>
    </submittedName>
</protein>
<dbReference type="EMBL" id="KQ978501">
    <property type="protein sequence ID" value="KYM93507.1"/>
    <property type="molecule type" value="Genomic_DNA"/>
</dbReference>
<feature type="transmembrane region" description="Helical" evidence="1">
    <location>
        <begin position="21"/>
        <end position="39"/>
    </location>
</feature>
<evidence type="ECO:0000313" key="2">
    <source>
        <dbReference type="EMBL" id="KYM93507.1"/>
    </source>
</evidence>
<sequence length="252" mass="27658">MRARPPGPRIAPTITSAISMSTFLVSLLLASTCVGLLLTSDNWLVPRPNELLFRCIALAAVLFCRNGSNGSYRSRVLRGVGEVDPSAGTVPIGPNTPPLLFEPLAVVLILDGIPIPIPRILYLARVAIAASISVAAGSEKPVVRRFSFMCSNNCVVTGAVPAVIAAPRFRLRLKPAPFKRLTIKEMSNHRRRYRRKETWHESEDMRGYARPGEARRCVPCSVTRTAADEKRATDEKPAIWRMKGDGTCVCHQ</sequence>